<comment type="caution">
    <text evidence="5">The sequence shown here is derived from an EMBL/GenBank/DDBJ whole genome shotgun (WGS) entry which is preliminary data.</text>
</comment>
<dbReference type="InterPro" id="IPR048295">
    <property type="entry name" value="DUF4785_C"/>
</dbReference>
<evidence type="ECO:0008006" key="7">
    <source>
        <dbReference type="Google" id="ProtNLM"/>
    </source>
</evidence>
<evidence type="ECO:0000313" key="6">
    <source>
        <dbReference type="Proteomes" id="UP000029085"/>
    </source>
</evidence>
<dbReference type="STRING" id="1121014.N788_02560"/>
<gene>
    <name evidence="5" type="ORF">N788_02560</name>
</gene>
<keyword evidence="6" id="KW-1185">Reference proteome</keyword>
<dbReference type="AlphaFoldDB" id="A0A087MMH4"/>
<protein>
    <recommendedName>
        <fullName evidence="7">DUF4785 domain-containing protein</fullName>
    </recommendedName>
</protein>
<accession>A0A087MMH4</accession>
<dbReference type="RefSeq" id="WP_051924264.1">
    <property type="nucleotide sequence ID" value="NZ_AVCJ01000001.1"/>
</dbReference>
<dbReference type="Pfam" id="PF16024">
    <property type="entry name" value="DUF4785_1st"/>
    <property type="match status" value="1"/>
</dbReference>
<dbReference type="Gene3D" id="2.60.40.3870">
    <property type="entry name" value="Uncharacterised protein PF16024, DUF4785"/>
    <property type="match status" value="1"/>
</dbReference>
<dbReference type="OrthoDB" id="5935982at2"/>
<name>A0A087MMH4_9GAMM</name>
<feature type="chain" id="PRO_5001826580" description="DUF4785 domain-containing protein" evidence="2">
    <location>
        <begin position="20"/>
        <end position="406"/>
    </location>
</feature>
<evidence type="ECO:0000259" key="4">
    <source>
        <dbReference type="Pfam" id="PF20943"/>
    </source>
</evidence>
<feature type="domain" description="DUF4785" evidence="3">
    <location>
        <begin position="42"/>
        <end position="182"/>
    </location>
</feature>
<organism evidence="5 6">
    <name type="scientific">Arenimonas donghaensis DSM 18148 = HO3-R19</name>
    <dbReference type="NCBI Taxonomy" id="1121014"/>
    <lineage>
        <taxon>Bacteria</taxon>
        <taxon>Pseudomonadati</taxon>
        <taxon>Pseudomonadota</taxon>
        <taxon>Gammaproteobacteria</taxon>
        <taxon>Lysobacterales</taxon>
        <taxon>Lysobacteraceae</taxon>
        <taxon>Arenimonas</taxon>
    </lineage>
</organism>
<dbReference type="EMBL" id="AVCJ01000001">
    <property type="protein sequence ID" value="KFL38077.1"/>
    <property type="molecule type" value="Genomic_DNA"/>
</dbReference>
<dbReference type="Gene3D" id="2.60.120.1370">
    <property type="match status" value="1"/>
</dbReference>
<evidence type="ECO:0000256" key="1">
    <source>
        <dbReference type="SAM" id="MobiDB-lite"/>
    </source>
</evidence>
<feature type="domain" description="DUF4785" evidence="4">
    <location>
        <begin position="287"/>
        <end position="388"/>
    </location>
</feature>
<evidence type="ECO:0000259" key="3">
    <source>
        <dbReference type="Pfam" id="PF16024"/>
    </source>
</evidence>
<dbReference type="InterPro" id="IPR031979">
    <property type="entry name" value="DUF4785_N"/>
</dbReference>
<feature type="signal peptide" evidence="2">
    <location>
        <begin position="1"/>
        <end position="19"/>
    </location>
</feature>
<feature type="region of interest" description="Disordered" evidence="1">
    <location>
        <begin position="387"/>
        <end position="406"/>
    </location>
</feature>
<sequence length="406" mass="42712">MNKTLIACLVTLAFSSAQAGTLLPPGAADQSPTRLVASPLPEGQFERQPVAVAWAMDPAAALAADAPYLAQSREYWSAVDAGELKSGFALTTTAPGALVRISPRDHAKSGAVDPGELRLLRGGQPLAPSAFKRLAGAGELKSAGMDVPEGSLIVQLDDAIGQGRFQLQLTKASGRYLVHVFEPNSDLVLEAQAGRSRLLAGENIEVAASLQKGTSALAGGVMQAQLVSPSGQTWPLQFADGKATGQLPLDADPAPGLWEVQLFAGATSKDGPVQRDARTAIEVSRPTARLGGDYGFDPGAVKFSLPVQVAAPGRYEVRGVLYATSASGESRPVAQAHSANWLEAGERKLDLAFGPGNVPMGYGAPFELRFLELKDQTRMGTLETRELALREAARRPGSRGDTRRER</sequence>
<reference evidence="5 6" key="2">
    <citation type="journal article" date="2015" name="Stand. Genomic Sci.">
        <title>High quality draft genomic sequence of Arenimonas donghaensis DSM 18148(T).</title>
        <authorList>
            <person name="Chen F."/>
            <person name="Wang H."/>
            <person name="Cao Y."/>
            <person name="Li X."/>
            <person name="Wang G."/>
        </authorList>
    </citation>
    <scope>NUCLEOTIDE SEQUENCE [LARGE SCALE GENOMIC DNA]</scope>
    <source>
        <strain evidence="5 6">HO3-R19</strain>
    </source>
</reference>
<proteinExistence type="predicted"/>
<reference evidence="6" key="1">
    <citation type="submission" date="2013-08" db="EMBL/GenBank/DDBJ databases">
        <title>Genome sequencing of Arenimonas donghaensis.</title>
        <authorList>
            <person name="Chen F."/>
            <person name="Wang G."/>
        </authorList>
    </citation>
    <scope>NUCLEOTIDE SEQUENCE [LARGE SCALE GENOMIC DNA]</scope>
    <source>
        <strain evidence="6">HO3-R19</strain>
    </source>
</reference>
<dbReference type="Pfam" id="PF20943">
    <property type="entry name" value="DUF4785_3rd"/>
    <property type="match status" value="1"/>
</dbReference>
<dbReference type="Proteomes" id="UP000029085">
    <property type="component" value="Unassembled WGS sequence"/>
</dbReference>
<evidence type="ECO:0000256" key="2">
    <source>
        <dbReference type="SAM" id="SignalP"/>
    </source>
</evidence>
<evidence type="ECO:0000313" key="5">
    <source>
        <dbReference type="EMBL" id="KFL38077.1"/>
    </source>
</evidence>
<dbReference type="PATRIC" id="fig|1121014.3.peg.487"/>
<keyword evidence="2" id="KW-0732">Signal</keyword>